<name>A0A831VL86_9FLAO</name>
<evidence type="ECO:0000313" key="1">
    <source>
        <dbReference type="EMBL" id="HEA19410.1"/>
    </source>
</evidence>
<dbReference type="AlphaFoldDB" id="A0A831VL86"/>
<protein>
    <submittedName>
        <fullName evidence="1">Uncharacterized protein</fullName>
    </submittedName>
</protein>
<sequence>MLFVITITDPKGTTLLSDLFHMDSRTELYQRLSFLNTDVTKESLKNVFKIQISDVKRTVLIRLFPNIVEAQLNKTRIYEQIAQKQDEYIAQNRE</sequence>
<reference evidence="1" key="1">
    <citation type="journal article" date="2020" name="mSystems">
        <title>Genome- and Community-Level Interaction Insights into Carbon Utilization and Element Cycling Functions of Hydrothermarchaeota in Hydrothermal Sediment.</title>
        <authorList>
            <person name="Zhou Z."/>
            <person name="Liu Y."/>
            <person name="Xu W."/>
            <person name="Pan J."/>
            <person name="Luo Z.H."/>
            <person name="Li M."/>
        </authorList>
    </citation>
    <scope>NUCLEOTIDE SEQUENCE [LARGE SCALE GENOMIC DNA]</scope>
    <source>
        <strain evidence="1">HyVt-345</strain>
    </source>
</reference>
<gene>
    <name evidence="1" type="ORF">ENH87_00625</name>
</gene>
<proteinExistence type="predicted"/>
<comment type="caution">
    <text evidence="1">The sequence shown here is derived from an EMBL/GenBank/DDBJ whole genome shotgun (WGS) entry which is preliminary data.</text>
</comment>
<organism evidence="1">
    <name type="scientific">Pricia antarctica</name>
    <dbReference type="NCBI Taxonomy" id="641691"/>
    <lineage>
        <taxon>Bacteria</taxon>
        <taxon>Pseudomonadati</taxon>
        <taxon>Bacteroidota</taxon>
        <taxon>Flavobacteriia</taxon>
        <taxon>Flavobacteriales</taxon>
        <taxon>Flavobacteriaceae</taxon>
        <taxon>Pricia</taxon>
    </lineage>
</organism>
<dbReference type="Proteomes" id="UP000886191">
    <property type="component" value="Unassembled WGS sequence"/>
</dbReference>
<accession>A0A831VL86</accession>
<dbReference type="EMBL" id="DRGL01000006">
    <property type="protein sequence ID" value="HEA19410.1"/>
    <property type="molecule type" value="Genomic_DNA"/>
</dbReference>